<feature type="transmembrane region" description="Helical" evidence="8">
    <location>
        <begin position="304"/>
        <end position="331"/>
    </location>
</feature>
<keyword evidence="4" id="KW-1003">Cell membrane</keyword>
<evidence type="ECO:0000313" key="9">
    <source>
        <dbReference type="EMBL" id="GAL95280.1"/>
    </source>
</evidence>
<dbReference type="PANTHER" id="PTHR21716">
    <property type="entry name" value="TRANSMEMBRANE PROTEIN"/>
    <property type="match status" value="1"/>
</dbReference>
<evidence type="ECO:0000256" key="1">
    <source>
        <dbReference type="ARBA" id="ARBA00004651"/>
    </source>
</evidence>
<evidence type="ECO:0000313" key="10">
    <source>
        <dbReference type="Proteomes" id="UP000030321"/>
    </source>
</evidence>
<keyword evidence="5 8" id="KW-0812">Transmembrane</keyword>
<feature type="transmembrane region" description="Helical" evidence="8">
    <location>
        <begin position="149"/>
        <end position="176"/>
    </location>
</feature>
<feature type="transmembrane region" description="Helical" evidence="8">
    <location>
        <begin position="7"/>
        <end position="28"/>
    </location>
</feature>
<protein>
    <recommendedName>
        <fullName evidence="11">Permease</fullName>
    </recommendedName>
</protein>
<proteinExistence type="inferred from homology"/>
<evidence type="ECO:0000256" key="8">
    <source>
        <dbReference type="SAM" id="Phobius"/>
    </source>
</evidence>
<reference evidence="10" key="1">
    <citation type="journal article" date="2015" name="Genome">
        <title>Whole Genome Sequence of the Non-Microcystin-Producing Microcystis aeruginosa Strain NIES-44.</title>
        <authorList>
            <person name="Okano K."/>
            <person name="Miyata N."/>
            <person name="Ozaki Y."/>
        </authorList>
    </citation>
    <scope>NUCLEOTIDE SEQUENCE [LARGE SCALE GENOMIC DNA]</scope>
    <source>
        <strain evidence="10">NIES-44</strain>
    </source>
</reference>
<dbReference type="GO" id="GO:0005886">
    <property type="term" value="C:plasma membrane"/>
    <property type="evidence" value="ECO:0007669"/>
    <property type="project" value="UniProtKB-SubCell"/>
</dbReference>
<dbReference type="Pfam" id="PF01594">
    <property type="entry name" value="AI-2E_transport"/>
    <property type="match status" value="1"/>
</dbReference>
<dbReference type="Proteomes" id="UP000030321">
    <property type="component" value="Unassembled WGS sequence"/>
</dbReference>
<feature type="transmembrane region" description="Helical" evidence="8">
    <location>
        <begin position="214"/>
        <end position="233"/>
    </location>
</feature>
<gene>
    <name evidence="9" type="ORF">N44_04135</name>
</gene>
<evidence type="ECO:0000256" key="2">
    <source>
        <dbReference type="ARBA" id="ARBA00009773"/>
    </source>
</evidence>
<dbReference type="RefSeq" id="WP_045361639.1">
    <property type="nucleotide sequence ID" value="NZ_BBPA01000070.1"/>
</dbReference>
<organism evidence="9 10">
    <name type="scientific">Microcystis aeruginosa NIES-44</name>
    <dbReference type="NCBI Taxonomy" id="449439"/>
    <lineage>
        <taxon>Bacteria</taxon>
        <taxon>Bacillati</taxon>
        <taxon>Cyanobacteriota</taxon>
        <taxon>Cyanophyceae</taxon>
        <taxon>Oscillatoriophycideae</taxon>
        <taxon>Chroococcales</taxon>
        <taxon>Microcystaceae</taxon>
        <taxon>Microcystis</taxon>
    </lineage>
</organism>
<accession>A0A0A1VZV9</accession>
<comment type="caution">
    <text evidence="9">The sequence shown here is derived from an EMBL/GenBank/DDBJ whole genome shotgun (WGS) entry which is preliminary data.</text>
</comment>
<dbReference type="InterPro" id="IPR002549">
    <property type="entry name" value="AI-2E-like"/>
</dbReference>
<evidence type="ECO:0008006" key="11">
    <source>
        <dbReference type="Google" id="ProtNLM"/>
    </source>
</evidence>
<dbReference type="EMBL" id="BBPA01000070">
    <property type="protein sequence ID" value="GAL95280.1"/>
    <property type="molecule type" value="Genomic_DNA"/>
</dbReference>
<evidence type="ECO:0000256" key="4">
    <source>
        <dbReference type="ARBA" id="ARBA00022475"/>
    </source>
</evidence>
<feature type="transmembrane region" description="Helical" evidence="8">
    <location>
        <begin position="34"/>
        <end position="52"/>
    </location>
</feature>
<comment type="similarity">
    <text evidence="2">Belongs to the autoinducer-2 exporter (AI-2E) (TC 2.A.86) family.</text>
</comment>
<sequence>MKNDAKIIDLVIRLFFLGLLLFAGFTLLRPFLTMILWGAILAIAWYPIFLWLKKLLAGRAKLATVLLTLLCLGIIIGPVSGIAAVLAGNLRTMAEYIDTGAAVIPPPPADVATWPLVGERIASLWQQASNNTGQFLQRFEPQLKELGKISLSLATSTGLTVLKFIASILIAAALTLSAKNLTHLMNRLAEKIAPGRGIALASLTASTVRNVSRGIIGVAIIQSLLIGIGLVTVGTPAAGLLTLLTLILGILQIGPGLIVLGALIHAWVTLPHSTALLFTIWMIPATLVDNFLKPILMGRGLPIPMVVILLGVFGGVIAYGIIGLFVGPVLLGLCYELVRAWIGEDSPEPVANSHDQSV</sequence>
<dbReference type="AlphaFoldDB" id="A0A0A1VZV9"/>
<keyword evidence="7 8" id="KW-0472">Membrane</keyword>
<dbReference type="PANTHER" id="PTHR21716:SF67">
    <property type="entry name" value="TRANSPORT PROTEIN YDIK-RELATED"/>
    <property type="match status" value="1"/>
</dbReference>
<evidence type="ECO:0000256" key="6">
    <source>
        <dbReference type="ARBA" id="ARBA00022989"/>
    </source>
</evidence>
<keyword evidence="3" id="KW-0813">Transport</keyword>
<feature type="transmembrane region" description="Helical" evidence="8">
    <location>
        <begin position="64"/>
        <end position="87"/>
    </location>
</feature>
<keyword evidence="6 8" id="KW-1133">Transmembrane helix</keyword>
<evidence type="ECO:0000256" key="3">
    <source>
        <dbReference type="ARBA" id="ARBA00022448"/>
    </source>
</evidence>
<evidence type="ECO:0000256" key="5">
    <source>
        <dbReference type="ARBA" id="ARBA00022692"/>
    </source>
</evidence>
<feature type="transmembrane region" description="Helical" evidence="8">
    <location>
        <begin position="240"/>
        <end position="268"/>
    </location>
</feature>
<evidence type="ECO:0000256" key="7">
    <source>
        <dbReference type="ARBA" id="ARBA00023136"/>
    </source>
</evidence>
<comment type="subcellular location">
    <subcellularLocation>
        <location evidence="1">Cell membrane</location>
        <topology evidence="1">Multi-pass membrane protein</topology>
    </subcellularLocation>
</comment>
<name>A0A0A1VZV9_MICAE</name>
<feature type="transmembrane region" description="Helical" evidence="8">
    <location>
        <begin position="274"/>
        <end position="292"/>
    </location>
</feature>